<name>A0ABU4JY04_9CLOT</name>
<protein>
    <recommendedName>
        <fullName evidence="3">RHS repeat-associated core domain-containing protein</fullName>
    </recommendedName>
</protein>
<accession>A0ABU4JY04</accession>
<gene>
    <name evidence="1" type="ORF">P8V03_18045</name>
</gene>
<proteinExistence type="predicted"/>
<reference evidence="1 2" key="1">
    <citation type="submission" date="2023-04" db="EMBL/GenBank/DDBJ databases">
        <title>Clostridium tannerae sp. nov., isolated from the fecal material of an alpaca.</title>
        <authorList>
            <person name="Miller S."/>
            <person name="Hendry M."/>
            <person name="King J."/>
            <person name="Sankaranarayanan K."/>
            <person name="Lawson P.A."/>
        </authorList>
    </citation>
    <scope>NUCLEOTIDE SEQUENCE [LARGE SCALE GENOMIC DNA]</scope>
    <source>
        <strain evidence="1 2">A1-XYC3</strain>
    </source>
</reference>
<feature type="non-terminal residue" evidence="1">
    <location>
        <position position="1"/>
    </location>
</feature>
<sequence length="219" mass="24936">YNPEWGRYLNADALVGAVGDLLSHNLFIYCGNNPINCEDTSGNWGIRSFLNKAYALVTGLVLTKVVQIQQTNQRLVNNIKNIGQKIVSKVVNSFRGNPRLYRKMSLDESGKTLKQMKLQPAIKGKEPTKWLSESLDKVRNFTNKSAISTEERIIEFEMNPNYYRNIQQTAIPQQGSRGMPQVKYHYEGLPEGGQLRNYGITPQQIELFNESIINVRIVK</sequence>
<dbReference type="Proteomes" id="UP001281656">
    <property type="component" value="Unassembled WGS sequence"/>
</dbReference>
<dbReference type="EMBL" id="JARUJP010000038">
    <property type="protein sequence ID" value="MDW8803042.1"/>
    <property type="molecule type" value="Genomic_DNA"/>
</dbReference>
<evidence type="ECO:0000313" key="2">
    <source>
        <dbReference type="Proteomes" id="UP001281656"/>
    </source>
</evidence>
<keyword evidence="2" id="KW-1185">Reference proteome</keyword>
<evidence type="ECO:0000313" key="1">
    <source>
        <dbReference type="EMBL" id="MDW8803042.1"/>
    </source>
</evidence>
<evidence type="ECO:0008006" key="3">
    <source>
        <dbReference type="Google" id="ProtNLM"/>
    </source>
</evidence>
<dbReference type="Gene3D" id="2.180.10.10">
    <property type="entry name" value="RHS repeat-associated core"/>
    <property type="match status" value="1"/>
</dbReference>
<comment type="caution">
    <text evidence="1">The sequence shown here is derived from an EMBL/GenBank/DDBJ whole genome shotgun (WGS) entry which is preliminary data.</text>
</comment>
<organism evidence="1 2">
    <name type="scientific">Clostridium tanneri</name>
    <dbReference type="NCBI Taxonomy" id="3037988"/>
    <lineage>
        <taxon>Bacteria</taxon>
        <taxon>Bacillati</taxon>
        <taxon>Bacillota</taxon>
        <taxon>Clostridia</taxon>
        <taxon>Eubacteriales</taxon>
        <taxon>Clostridiaceae</taxon>
        <taxon>Clostridium</taxon>
    </lineage>
</organism>